<dbReference type="PANTHER" id="PTHR48407">
    <property type="entry name" value="CRANIOFACIAL DEVELOPMENT PROTEIN 1"/>
    <property type="match status" value="1"/>
</dbReference>
<dbReference type="AlphaFoldDB" id="A0A0C2XXC9"/>
<dbReference type="OrthoDB" id="445677at2759"/>
<evidence type="ECO:0000313" key="6">
    <source>
        <dbReference type="Proteomes" id="UP000053424"/>
    </source>
</evidence>
<dbReference type="InterPro" id="IPR011421">
    <property type="entry name" value="BCNT-C"/>
</dbReference>
<reference evidence="5 6" key="1">
    <citation type="submission" date="2014-04" db="EMBL/GenBank/DDBJ databases">
        <authorList>
            <consortium name="DOE Joint Genome Institute"/>
            <person name="Kuo A."/>
            <person name="Gay G."/>
            <person name="Dore J."/>
            <person name="Kohler A."/>
            <person name="Nagy L.G."/>
            <person name="Floudas D."/>
            <person name="Copeland A."/>
            <person name="Barry K.W."/>
            <person name="Cichocki N."/>
            <person name="Veneault-Fourrey C."/>
            <person name="LaButti K."/>
            <person name="Lindquist E.A."/>
            <person name="Lipzen A."/>
            <person name="Lundell T."/>
            <person name="Morin E."/>
            <person name="Murat C."/>
            <person name="Sun H."/>
            <person name="Tunlid A."/>
            <person name="Henrissat B."/>
            <person name="Grigoriev I.V."/>
            <person name="Hibbett D.S."/>
            <person name="Martin F."/>
            <person name="Nordberg H.P."/>
            <person name="Cantor M.N."/>
            <person name="Hua S.X."/>
        </authorList>
    </citation>
    <scope>NUCLEOTIDE SEQUENCE [LARGE SCALE GENOMIC DNA]</scope>
    <source>
        <strain evidence="6">h7</strain>
    </source>
</reference>
<feature type="compositionally biased region" description="Polar residues" evidence="3">
    <location>
        <begin position="82"/>
        <end position="92"/>
    </location>
</feature>
<feature type="compositionally biased region" description="Low complexity" evidence="3">
    <location>
        <begin position="176"/>
        <end position="190"/>
    </location>
</feature>
<feature type="compositionally biased region" description="Acidic residues" evidence="3">
    <location>
        <begin position="14"/>
        <end position="23"/>
    </location>
</feature>
<dbReference type="GO" id="GO:0000812">
    <property type="term" value="C:Swr1 complex"/>
    <property type="evidence" value="ECO:0007669"/>
    <property type="project" value="TreeGrafter"/>
</dbReference>
<dbReference type="EMBL" id="KN831778">
    <property type="protein sequence ID" value="KIM42308.1"/>
    <property type="molecule type" value="Genomic_DNA"/>
</dbReference>
<feature type="compositionally biased region" description="Acidic residues" evidence="3">
    <location>
        <begin position="107"/>
        <end position="119"/>
    </location>
</feature>
<keyword evidence="6" id="KW-1185">Reference proteome</keyword>
<feature type="compositionally biased region" description="Low complexity" evidence="3">
    <location>
        <begin position="156"/>
        <end position="169"/>
    </location>
</feature>
<feature type="compositionally biased region" description="Basic and acidic residues" evidence="3">
    <location>
        <begin position="95"/>
        <end position="105"/>
    </location>
</feature>
<gene>
    <name evidence="5" type="ORF">M413DRAFT_444734</name>
</gene>
<organism evidence="5 6">
    <name type="scientific">Hebeloma cylindrosporum</name>
    <dbReference type="NCBI Taxonomy" id="76867"/>
    <lineage>
        <taxon>Eukaryota</taxon>
        <taxon>Fungi</taxon>
        <taxon>Dikarya</taxon>
        <taxon>Basidiomycota</taxon>
        <taxon>Agaricomycotina</taxon>
        <taxon>Agaricomycetes</taxon>
        <taxon>Agaricomycetidae</taxon>
        <taxon>Agaricales</taxon>
        <taxon>Agaricineae</taxon>
        <taxon>Hymenogastraceae</taxon>
        <taxon>Hebeloma</taxon>
    </lineage>
</organism>
<dbReference type="InterPro" id="IPR027124">
    <property type="entry name" value="Swc5/CFDP1/2"/>
</dbReference>
<evidence type="ECO:0000259" key="4">
    <source>
        <dbReference type="PROSITE" id="PS51279"/>
    </source>
</evidence>
<proteinExistence type="inferred from homology"/>
<feature type="compositionally biased region" description="Basic and acidic residues" evidence="3">
    <location>
        <begin position="58"/>
        <end position="68"/>
    </location>
</feature>
<evidence type="ECO:0000256" key="2">
    <source>
        <dbReference type="ARBA" id="ARBA00019138"/>
    </source>
</evidence>
<dbReference type="Proteomes" id="UP000053424">
    <property type="component" value="Unassembled WGS sequence"/>
</dbReference>
<accession>A0A0C2XXC9</accession>
<dbReference type="PROSITE" id="PS51279">
    <property type="entry name" value="BCNT_C"/>
    <property type="match status" value="1"/>
</dbReference>
<feature type="region of interest" description="Disordered" evidence="3">
    <location>
        <begin position="1"/>
        <end position="220"/>
    </location>
</feature>
<dbReference type="HOGENOM" id="CLU_083063_0_0_1"/>
<evidence type="ECO:0000313" key="5">
    <source>
        <dbReference type="EMBL" id="KIM42308.1"/>
    </source>
</evidence>
<protein>
    <recommendedName>
        <fullName evidence="2">SWR1-complex protein 5</fullName>
    </recommendedName>
</protein>
<feature type="compositionally biased region" description="Basic residues" evidence="3">
    <location>
        <begin position="197"/>
        <end position="207"/>
    </location>
</feature>
<evidence type="ECO:0000256" key="3">
    <source>
        <dbReference type="SAM" id="MobiDB-lite"/>
    </source>
</evidence>
<feature type="compositionally biased region" description="Polar residues" evidence="3">
    <location>
        <begin position="1"/>
        <end position="11"/>
    </location>
</feature>
<name>A0A0C2XXC9_HEBCY</name>
<feature type="domain" description="BCNT-C" evidence="4">
    <location>
        <begin position="204"/>
        <end position="287"/>
    </location>
</feature>
<dbReference type="Pfam" id="PF07572">
    <property type="entry name" value="BCNT"/>
    <property type="match status" value="1"/>
</dbReference>
<reference evidence="6" key="2">
    <citation type="submission" date="2015-01" db="EMBL/GenBank/DDBJ databases">
        <title>Evolutionary Origins and Diversification of the Mycorrhizal Mutualists.</title>
        <authorList>
            <consortium name="DOE Joint Genome Institute"/>
            <consortium name="Mycorrhizal Genomics Consortium"/>
            <person name="Kohler A."/>
            <person name="Kuo A."/>
            <person name="Nagy L.G."/>
            <person name="Floudas D."/>
            <person name="Copeland A."/>
            <person name="Barry K.W."/>
            <person name="Cichocki N."/>
            <person name="Veneault-Fourrey C."/>
            <person name="LaButti K."/>
            <person name="Lindquist E.A."/>
            <person name="Lipzen A."/>
            <person name="Lundell T."/>
            <person name="Morin E."/>
            <person name="Murat C."/>
            <person name="Riley R."/>
            <person name="Ohm R."/>
            <person name="Sun H."/>
            <person name="Tunlid A."/>
            <person name="Henrissat B."/>
            <person name="Grigoriev I.V."/>
            <person name="Hibbett D.S."/>
            <person name="Martin F."/>
        </authorList>
    </citation>
    <scope>NUCLEOTIDE SEQUENCE [LARGE SCALE GENOMIC DNA]</scope>
    <source>
        <strain evidence="6">h7</strain>
    </source>
</reference>
<comment type="similarity">
    <text evidence="1">Belongs to the SWC5 family.</text>
</comment>
<sequence>MTLLSQHVPHNSDSDSDDEDYVPSDENKKDDSDSEASDDEGSAKGLGETEPPPTVVDQEEKKRARDALWADFQASAAAGPSKSPNGRSSQQPRMVKVERRYRFAGEDVIDVVEVPEDSPEATKWPLWKDPSTLQLEEPKDASTTASIPPLTEQAQTTSTPTGMDTTSPDSSPPNPITNASTTSTSQTPDPSSTPKPPLKRPGPRKPKTALAPLPGSTKAKKLTTLDKSAMDWQRHIQTEQQAGSSLKDELDANRRAGGYLEKVEFLKRVEERKEENLDAIKSNKRRRL</sequence>
<dbReference type="STRING" id="686832.A0A0C2XXC9"/>
<evidence type="ECO:0000256" key="1">
    <source>
        <dbReference type="ARBA" id="ARBA00010465"/>
    </source>
</evidence>
<dbReference type="PANTHER" id="PTHR48407:SF1">
    <property type="entry name" value="CRANIOFACIAL DEVELOPMENT PROTEIN 1"/>
    <property type="match status" value="1"/>
</dbReference>